<evidence type="ECO:0000313" key="3">
    <source>
        <dbReference type="EMBL" id="WVW79023.1"/>
    </source>
</evidence>
<dbReference type="GeneID" id="30208762"/>
<dbReference type="InterPro" id="IPR021345">
    <property type="entry name" value="DUF2961"/>
</dbReference>
<dbReference type="Proteomes" id="UP000092730">
    <property type="component" value="Chromosome 1"/>
</dbReference>
<dbReference type="AlphaFoldDB" id="A0A1B9G6L7"/>
<dbReference type="EMBL" id="KI894020">
    <property type="protein sequence ID" value="OCF26676.1"/>
    <property type="molecule type" value="Genomic_DNA"/>
</dbReference>
<feature type="region of interest" description="Disordered" evidence="1">
    <location>
        <begin position="385"/>
        <end position="413"/>
    </location>
</feature>
<evidence type="ECO:0008006" key="5">
    <source>
        <dbReference type="Google" id="ProtNLM"/>
    </source>
</evidence>
<gene>
    <name evidence="2" type="ORF">I302_04363</name>
    <name evidence="3" type="ORF">I302_100986</name>
</gene>
<name>A0A1B9G6L7_9TREE</name>
<reference evidence="2" key="3">
    <citation type="submission" date="2014-01" db="EMBL/GenBank/DDBJ databases">
        <title>Evolution of pathogenesis and genome organization in the Tremellales.</title>
        <authorList>
            <person name="Cuomo C."/>
            <person name="Litvintseva A."/>
            <person name="Heitman J."/>
            <person name="Chen Y."/>
            <person name="Sun S."/>
            <person name="Springer D."/>
            <person name="Dromer F."/>
            <person name="Young S."/>
            <person name="Zeng Q."/>
            <person name="Chapman S."/>
            <person name="Gujja S."/>
            <person name="Saif S."/>
            <person name="Birren B."/>
        </authorList>
    </citation>
    <scope>NUCLEOTIDE SEQUENCE</scope>
    <source>
        <strain evidence="2">CBS 10118</strain>
    </source>
</reference>
<accession>A0A1B9G6L7</accession>
<sequence length="457" mass="51829">MSAVRAQGSDLLAAAATKKTARSARVSSWDHSGKNEDAFIVKPGESVALADIEGPGALTHLWFVQACRRILGPGLIPYTKTGVAMMEVHPALGLAFEDNDPDYYRKVIIKMFWDDQEEPSVLAPLGDFFCIGNSMPANFESLPFSVSVKPSEILKYGGNAGANCYLTMPFNKRARIEIENQGENAYIQYFYIDYELYKDPLPQDTLYFHSMWRRENPTGGWAPAEVQTNSLETQVANLDGKDNYVILETEGEGNYIGCNQSVTHFQGTWWGEGDDMIFVDDDTWPPSFHGTGGEDYFSQGWGMQKNAFSFAGSIIHEDDVPNTQVSYRWHLPDPVRFSKKLKVTMESGHGNHLRDDWSTTAYWYQTLPGPKLSLPPVEKRLVRRPTLPQDDVPAADRGRMTDEQKKMAEQRDQRYEEYLKDRQVWIDRRAKDSKERAVKNREIAAEIRSRWLAGLGK</sequence>
<evidence type="ECO:0000313" key="4">
    <source>
        <dbReference type="Proteomes" id="UP000092730"/>
    </source>
</evidence>
<dbReference type="KEGG" id="kbi:30208762"/>
<organism evidence="2">
    <name type="scientific">Kwoniella bestiolae CBS 10118</name>
    <dbReference type="NCBI Taxonomy" id="1296100"/>
    <lineage>
        <taxon>Eukaryota</taxon>
        <taxon>Fungi</taxon>
        <taxon>Dikarya</taxon>
        <taxon>Basidiomycota</taxon>
        <taxon>Agaricomycotina</taxon>
        <taxon>Tremellomycetes</taxon>
        <taxon>Tremellales</taxon>
        <taxon>Cryptococcaceae</taxon>
        <taxon>Kwoniella</taxon>
    </lineage>
</organism>
<dbReference type="Pfam" id="PF11175">
    <property type="entry name" value="DUF2961"/>
    <property type="match status" value="1"/>
</dbReference>
<feature type="compositionally biased region" description="Basic and acidic residues" evidence="1">
    <location>
        <begin position="394"/>
        <end position="413"/>
    </location>
</feature>
<protein>
    <recommendedName>
        <fullName evidence="5">DUF2961 domain-containing protein</fullName>
    </recommendedName>
</protein>
<evidence type="ECO:0000256" key="1">
    <source>
        <dbReference type="SAM" id="MobiDB-lite"/>
    </source>
</evidence>
<dbReference type="Gene3D" id="2.60.120.1390">
    <property type="match status" value="1"/>
</dbReference>
<dbReference type="VEuPathDB" id="FungiDB:I302_04363"/>
<evidence type="ECO:0000313" key="2">
    <source>
        <dbReference type="EMBL" id="OCF26676.1"/>
    </source>
</evidence>
<proteinExistence type="predicted"/>
<reference evidence="3" key="4">
    <citation type="submission" date="2024-02" db="EMBL/GenBank/DDBJ databases">
        <title>Comparative genomics of Cryptococcus and Kwoniella reveals pathogenesis evolution and contrasting modes of karyotype evolution via chromosome fusion or intercentromeric recombination.</title>
        <authorList>
            <person name="Coelho M.A."/>
            <person name="David-Palma M."/>
            <person name="Shea T."/>
            <person name="Bowers K."/>
            <person name="McGinley-Smith S."/>
            <person name="Mohammad A.W."/>
            <person name="Gnirke A."/>
            <person name="Yurkov A.M."/>
            <person name="Nowrousian M."/>
            <person name="Sun S."/>
            <person name="Cuomo C.A."/>
            <person name="Heitman J."/>
        </authorList>
    </citation>
    <scope>NUCLEOTIDE SEQUENCE</scope>
    <source>
        <strain evidence="3">CBS 10118</strain>
    </source>
</reference>
<reference evidence="2" key="1">
    <citation type="submission" date="2013-07" db="EMBL/GenBank/DDBJ databases">
        <title>The Genome Sequence of Cryptococcus bestiolae CBS10118.</title>
        <authorList>
            <consortium name="The Broad Institute Genome Sequencing Platform"/>
            <person name="Cuomo C."/>
            <person name="Litvintseva A."/>
            <person name="Chen Y."/>
            <person name="Heitman J."/>
            <person name="Sun S."/>
            <person name="Springer D."/>
            <person name="Dromer F."/>
            <person name="Young S.K."/>
            <person name="Zeng Q."/>
            <person name="Gargeya S."/>
            <person name="Fitzgerald M."/>
            <person name="Abouelleil A."/>
            <person name="Alvarado L."/>
            <person name="Berlin A.M."/>
            <person name="Chapman S.B."/>
            <person name="Dewar J."/>
            <person name="Goldberg J."/>
            <person name="Griggs A."/>
            <person name="Gujja S."/>
            <person name="Hansen M."/>
            <person name="Howarth C."/>
            <person name="Imamovic A."/>
            <person name="Larimer J."/>
            <person name="McCowan C."/>
            <person name="Murphy C."/>
            <person name="Pearson M."/>
            <person name="Priest M."/>
            <person name="Roberts A."/>
            <person name="Saif S."/>
            <person name="Shea T."/>
            <person name="Sykes S."/>
            <person name="Wortman J."/>
            <person name="Nusbaum C."/>
            <person name="Birren B."/>
        </authorList>
    </citation>
    <scope>NUCLEOTIDE SEQUENCE [LARGE SCALE GENOMIC DNA]</scope>
    <source>
        <strain evidence="2">CBS 10118</strain>
    </source>
</reference>
<reference evidence="3" key="2">
    <citation type="submission" date="2013-07" db="EMBL/GenBank/DDBJ databases">
        <authorList>
            <consortium name="The Broad Institute Genome Sequencing Platform"/>
            <person name="Cuomo C."/>
            <person name="Litvintseva A."/>
            <person name="Chen Y."/>
            <person name="Heitman J."/>
            <person name="Sun S."/>
            <person name="Springer D."/>
            <person name="Dromer F."/>
            <person name="Young S.K."/>
            <person name="Zeng Q."/>
            <person name="Gargeya S."/>
            <person name="Fitzgerald M."/>
            <person name="Abouelleil A."/>
            <person name="Alvarado L."/>
            <person name="Berlin A.M."/>
            <person name="Chapman S.B."/>
            <person name="Dewar J."/>
            <person name="Goldberg J."/>
            <person name="Griggs A."/>
            <person name="Gujja S."/>
            <person name="Hansen M."/>
            <person name="Howarth C."/>
            <person name="Imamovic A."/>
            <person name="Larimer J."/>
            <person name="McCowan C."/>
            <person name="Murphy C."/>
            <person name="Pearson M."/>
            <person name="Priest M."/>
            <person name="Roberts A."/>
            <person name="Saif S."/>
            <person name="Shea T."/>
            <person name="Sykes S."/>
            <person name="Wortman J."/>
            <person name="Nusbaum C."/>
            <person name="Birren B."/>
        </authorList>
    </citation>
    <scope>NUCLEOTIDE SEQUENCE</scope>
    <source>
        <strain evidence="3">CBS 10118</strain>
    </source>
</reference>
<dbReference type="OrthoDB" id="2581467at2759"/>
<dbReference type="EMBL" id="CP144541">
    <property type="protein sequence ID" value="WVW79023.1"/>
    <property type="molecule type" value="Genomic_DNA"/>
</dbReference>
<keyword evidence="4" id="KW-1185">Reference proteome</keyword>
<dbReference type="RefSeq" id="XP_019047746.1">
    <property type="nucleotide sequence ID" value="XM_019190998.1"/>
</dbReference>